<keyword evidence="3" id="KW-0732">Signal</keyword>
<reference evidence="5 6" key="1">
    <citation type="journal article" date="2012" name="J. Bacteriol.">
        <title>Genome Sequence of Extracellular-Protease-Producing Alishewanella jeotgali Isolated from Traditional Korean Fermented Seafood.</title>
        <authorList>
            <person name="Jung J."/>
            <person name="Chun J."/>
            <person name="Park W."/>
        </authorList>
    </citation>
    <scope>NUCLEOTIDE SEQUENCE [LARGE SCALE GENOMIC DNA]</scope>
    <source>
        <strain evidence="5 6">KCTC 22429</strain>
    </source>
</reference>
<dbReference type="Gene3D" id="2.40.420.20">
    <property type="match status" value="1"/>
</dbReference>
<protein>
    <submittedName>
        <fullName evidence="5">Membrane-fusion protein</fullName>
    </submittedName>
</protein>
<evidence type="ECO:0000256" key="2">
    <source>
        <dbReference type="ARBA" id="ARBA00023054"/>
    </source>
</evidence>
<comment type="subcellular location">
    <subcellularLocation>
        <location evidence="1">Cell envelope</location>
    </subcellularLocation>
</comment>
<evidence type="ECO:0000256" key="3">
    <source>
        <dbReference type="SAM" id="SignalP"/>
    </source>
</evidence>
<dbReference type="InterPro" id="IPR050465">
    <property type="entry name" value="UPF0194_transport"/>
</dbReference>
<evidence type="ECO:0000313" key="6">
    <source>
        <dbReference type="Proteomes" id="UP000012046"/>
    </source>
</evidence>
<keyword evidence="6" id="KW-1185">Reference proteome</keyword>
<dbReference type="InterPro" id="IPR058627">
    <property type="entry name" value="MdtA-like_C"/>
</dbReference>
<dbReference type="AlphaFoldDB" id="H3ZEX4"/>
<sequence length="397" mass="43766">MRLLSGFAVSVAISALLLVGCSDPAQTQPLLKVSSGELEHRISAEGELFAVNSISINAPQNTRGPRFIAELAPEYSTIQPGDLVIRFDATQLERSRRDASNSLAAVLSDQQFKGTQQAAELANIGLDQRLVQQEFAFADRFSIDDIQIRSRLEILDSLQNKEFLGEKQAYLDWQQHSFAARSQGELDLLQLQKGQQQSLLEQAETGLSALEIRAPHSGILLYDSNWRGEKPEVGRMVFPGEKLGSIPDLSLQHLKLQIIEQEAVGLAVEQSVSFRLTARPEQLLSGKIVSVGQVAQSRERRDPRRYIEVIVAPDSQQSFFLPGAKVRAEILANRLTEVLTVPLQAVFSDEQGQYVWKQQAGKLVRQHVSLGAKSLTHSEITAGLSAGDRISLLAPEN</sequence>
<dbReference type="EMBL" id="AHTH01000028">
    <property type="protein sequence ID" value="EHR40792.1"/>
    <property type="molecule type" value="Genomic_DNA"/>
</dbReference>
<evidence type="ECO:0000259" key="4">
    <source>
        <dbReference type="Pfam" id="PF25967"/>
    </source>
</evidence>
<dbReference type="Pfam" id="PF25967">
    <property type="entry name" value="RND-MFP_C"/>
    <property type="match status" value="1"/>
</dbReference>
<proteinExistence type="predicted"/>
<dbReference type="PANTHER" id="PTHR32347">
    <property type="entry name" value="EFFLUX SYSTEM COMPONENT YKNX-RELATED"/>
    <property type="match status" value="1"/>
</dbReference>
<evidence type="ECO:0000256" key="1">
    <source>
        <dbReference type="ARBA" id="ARBA00004196"/>
    </source>
</evidence>
<organism evidence="5 6">
    <name type="scientific">Alishewanella jeotgali KCTC 22429</name>
    <dbReference type="NCBI Taxonomy" id="1129374"/>
    <lineage>
        <taxon>Bacteria</taxon>
        <taxon>Pseudomonadati</taxon>
        <taxon>Pseudomonadota</taxon>
        <taxon>Gammaproteobacteria</taxon>
        <taxon>Alteromonadales</taxon>
        <taxon>Alteromonadaceae</taxon>
        <taxon>Alishewanella</taxon>
    </lineage>
</organism>
<gene>
    <name evidence="5" type="ORF">AJE_09544</name>
</gene>
<dbReference type="PATRIC" id="fig|1129374.4.peg.1901"/>
<dbReference type="STRING" id="1129374.AJE_09544"/>
<dbReference type="Proteomes" id="UP000012046">
    <property type="component" value="Unassembled WGS sequence"/>
</dbReference>
<dbReference type="Gene3D" id="2.40.30.170">
    <property type="match status" value="1"/>
</dbReference>
<dbReference type="PROSITE" id="PS51257">
    <property type="entry name" value="PROKAR_LIPOPROTEIN"/>
    <property type="match status" value="1"/>
</dbReference>
<dbReference type="PANTHER" id="PTHR32347:SF23">
    <property type="entry name" value="BLL5650 PROTEIN"/>
    <property type="match status" value="1"/>
</dbReference>
<comment type="caution">
    <text evidence="5">The sequence shown here is derived from an EMBL/GenBank/DDBJ whole genome shotgun (WGS) entry which is preliminary data.</text>
</comment>
<dbReference type="RefSeq" id="WP_008950688.1">
    <property type="nucleotide sequence ID" value="NZ_AHTH01000028.1"/>
</dbReference>
<evidence type="ECO:0000313" key="5">
    <source>
        <dbReference type="EMBL" id="EHR40792.1"/>
    </source>
</evidence>
<dbReference type="eggNOG" id="COG0845">
    <property type="taxonomic scope" value="Bacteria"/>
</dbReference>
<keyword evidence="2" id="KW-0175">Coiled coil</keyword>
<feature type="chain" id="PRO_5003591317" evidence="3">
    <location>
        <begin position="28"/>
        <end position="397"/>
    </location>
</feature>
<feature type="signal peptide" evidence="3">
    <location>
        <begin position="1"/>
        <end position="27"/>
    </location>
</feature>
<accession>H3ZEX4</accession>
<name>H3ZEX4_9ALTE</name>
<dbReference type="GO" id="GO:0030313">
    <property type="term" value="C:cell envelope"/>
    <property type="evidence" value="ECO:0007669"/>
    <property type="project" value="UniProtKB-SubCell"/>
</dbReference>
<feature type="domain" description="Multidrug resistance protein MdtA-like C-terminal permuted SH3" evidence="4">
    <location>
        <begin position="338"/>
        <end position="390"/>
    </location>
</feature>